<sequence>MKYPMTLFLGVSLLLFAVVTEANLYPIVNQQTVCSPKKPCTVNWVDDGISPSLLELSNVNVKLMTGPNNNQIEVMDLGSFPPAKGKVVYKIPAKLGPAGKYYFYKFIAGTVQVWSTRFTIKDINGKIAGFDPETVNAQGETIAPKGKVNNNVGTMNNSTETKPSEPLAETNAALPTNDLNVVGLSMIAMATVSYLCY</sequence>
<dbReference type="GO" id="GO:0042546">
    <property type="term" value="P:cell wall biogenesis"/>
    <property type="evidence" value="ECO:0007669"/>
    <property type="project" value="InterPro"/>
</dbReference>
<organism evidence="4 5">
    <name type="scientific">Funneliformis mosseae</name>
    <name type="common">Endomycorrhizal fungus</name>
    <name type="synonym">Glomus mosseae</name>
    <dbReference type="NCBI Taxonomy" id="27381"/>
    <lineage>
        <taxon>Eukaryota</taxon>
        <taxon>Fungi</taxon>
        <taxon>Fungi incertae sedis</taxon>
        <taxon>Mucoromycota</taxon>
        <taxon>Glomeromycotina</taxon>
        <taxon>Glomeromycetes</taxon>
        <taxon>Glomerales</taxon>
        <taxon>Glomeraceae</taxon>
        <taxon>Funneliformis</taxon>
    </lineage>
</organism>
<comment type="caution">
    <text evidence="4">The sequence shown here is derived from an EMBL/GenBank/DDBJ whole genome shotgun (WGS) entry which is preliminary data.</text>
</comment>
<feature type="signal peptide" evidence="2">
    <location>
        <begin position="1"/>
        <end position="22"/>
    </location>
</feature>
<accession>A0A9N8ZPN4</accession>
<dbReference type="GO" id="GO:0006078">
    <property type="term" value="P:(1-&gt;6)-beta-D-glucan biosynthetic process"/>
    <property type="evidence" value="ECO:0007669"/>
    <property type="project" value="InterPro"/>
</dbReference>
<evidence type="ECO:0000313" key="5">
    <source>
        <dbReference type="Proteomes" id="UP000789375"/>
    </source>
</evidence>
<keyword evidence="1 2" id="KW-0732">Signal</keyword>
<evidence type="ECO:0000259" key="3">
    <source>
        <dbReference type="Pfam" id="PF10342"/>
    </source>
</evidence>
<protein>
    <submittedName>
        <fullName evidence="4">8698_t:CDS:1</fullName>
    </submittedName>
</protein>
<gene>
    <name evidence="4" type="ORF">FMOSSE_LOCUS4156</name>
</gene>
<keyword evidence="5" id="KW-1185">Reference proteome</keyword>
<name>A0A9N8ZPN4_FUNMO</name>
<feature type="domain" description="Yeast cell wall synthesis Kre9/Knh1-like N-terminal" evidence="3">
    <location>
        <begin position="31"/>
        <end position="120"/>
    </location>
</feature>
<dbReference type="PANTHER" id="PTHR28154:SF1">
    <property type="entry name" value="CELL WALL SYNTHESIS PROTEIN KNH1-RELATED"/>
    <property type="match status" value="1"/>
</dbReference>
<dbReference type="Proteomes" id="UP000789375">
    <property type="component" value="Unassembled WGS sequence"/>
</dbReference>
<dbReference type="EMBL" id="CAJVPP010000678">
    <property type="protein sequence ID" value="CAG8503376.1"/>
    <property type="molecule type" value="Genomic_DNA"/>
</dbReference>
<reference evidence="4" key="1">
    <citation type="submission" date="2021-06" db="EMBL/GenBank/DDBJ databases">
        <authorList>
            <person name="Kallberg Y."/>
            <person name="Tangrot J."/>
            <person name="Rosling A."/>
        </authorList>
    </citation>
    <scope>NUCLEOTIDE SEQUENCE</scope>
    <source>
        <strain evidence="4">87-6 pot B 2015</strain>
    </source>
</reference>
<dbReference type="AlphaFoldDB" id="A0A9N8ZPN4"/>
<dbReference type="InterPro" id="IPR045328">
    <property type="entry name" value="Kre9/Knh1"/>
</dbReference>
<dbReference type="PANTHER" id="PTHR28154">
    <property type="entry name" value="CELL WALL SYNTHESIS PROTEIN KNH1-RELATED"/>
    <property type="match status" value="1"/>
</dbReference>
<feature type="chain" id="PRO_5040458358" evidence="2">
    <location>
        <begin position="23"/>
        <end position="197"/>
    </location>
</feature>
<evidence type="ECO:0000256" key="1">
    <source>
        <dbReference type="ARBA" id="ARBA00022729"/>
    </source>
</evidence>
<dbReference type="Pfam" id="PF10342">
    <property type="entry name" value="Kre9_KNH"/>
    <property type="match status" value="1"/>
</dbReference>
<evidence type="ECO:0000313" key="4">
    <source>
        <dbReference type="EMBL" id="CAG8503376.1"/>
    </source>
</evidence>
<dbReference type="InterPro" id="IPR018466">
    <property type="entry name" value="Kre9/Knh1-like_N"/>
</dbReference>
<proteinExistence type="predicted"/>
<evidence type="ECO:0000256" key="2">
    <source>
        <dbReference type="SAM" id="SignalP"/>
    </source>
</evidence>